<reference evidence="1" key="1">
    <citation type="journal article" date="2020" name="Nat. Commun.">
        <title>Large-scale genome sequencing of mycorrhizal fungi provides insights into the early evolution of symbiotic traits.</title>
        <authorList>
            <person name="Miyauchi S."/>
            <person name="Kiss E."/>
            <person name="Kuo A."/>
            <person name="Drula E."/>
            <person name="Kohler A."/>
            <person name="Sanchez-Garcia M."/>
            <person name="Morin E."/>
            <person name="Andreopoulos B."/>
            <person name="Barry K.W."/>
            <person name="Bonito G."/>
            <person name="Buee M."/>
            <person name="Carver A."/>
            <person name="Chen C."/>
            <person name="Cichocki N."/>
            <person name="Clum A."/>
            <person name="Culley D."/>
            <person name="Crous P.W."/>
            <person name="Fauchery L."/>
            <person name="Girlanda M."/>
            <person name="Hayes R.D."/>
            <person name="Keri Z."/>
            <person name="LaButti K."/>
            <person name="Lipzen A."/>
            <person name="Lombard V."/>
            <person name="Magnuson J."/>
            <person name="Maillard F."/>
            <person name="Murat C."/>
            <person name="Nolan M."/>
            <person name="Ohm R.A."/>
            <person name="Pangilinan J."/>
            <person name="Pereira M.F."/>
            <person name="Perotto S."/>
            <person name="Peter M."/>
            <person name="Pfister S."/>
            <person name="Riley R."/>
            <person name="Sitrit Y."/>
            <person name="Stielow J.B."/>
            <person name="Szollosi G."/>
            <person name="Zifcakova L."/>
            <person name="Stursova M."/>
            <person name="Spatafora J.W."/>
            <person name="Tedersoo L."/>
            <person name="Vaario L.M."/>
            <person name="Yamada A."/>
            <person name="Yan M."/>
            <person name="Wang P."/>
            <person name="Xu J."/>
            <person name="Bruns T."/>
            <person name="Baldrian P."/>
            <person name="Vilgalys R."/>
            <person name="Dunand C."/>
            <person name="Henrissat B."/>
            <person name="Grigoriev I.V."/>
            <person name="Hibbett D."/>
            <person name="Nagy L.G."/>
            <person name="Martin F.M."/>
        </authorList>
    </citation>
    <scope>NUCLEOTIDE SEQUENCE</scope>
    <source>
        <strain evidence="1">UP504</strain>
    </source>
</reference>
<accession>A0A9P6DLI2</accession>
<dbReference type="Proteomes" id="UP000886523">
    <property type="component" value="Unassembled WGS sequence"/>
</dbReference>
<proteinExistence type="predicted"/>
<gene>
    <name evidence="1" type="ORF">BS47DRAFT_845151</name>
</gene>
<dbReference type="EMBL" id="MU129403">
    <property type="protein sequence ID" value="KAF9503244.1"/>
    <property type="molecule type" value="Genomic_DNA"/>
</dbReference>
<comment type="caution">
    <text evidence="1">The sequence shown here is derived from an EMBL/GenBank/DDBJ whole genome shotgun (WGS) entry which is preliminary data.</text>
</comment>
<name>A0A9P6DLI2_9AGAM</name>
<keyword evidence="2" id="KW-1185">Reference proteome</keyword>
<sequence length="122" mass="12998">MARTKMRRRVASAFRVTSSAPLVVTVASQPVSSALTLTAINMNDDVKVTVAPAYEGKFTLVSSLGGGSSVLKDEDTPDPEGKGRKRLVDIKALFGGTVIGSVSWVDADTNEALAKERMEWGR</sequence>
<dbReference type="AlphaFoldDB" id="A0A9P6DLI2"/>
<evidence type="ECO:0000313" key="2">
    <source>
        <dbReference type="Proteomes" id="UP000886523"/>
    </source>
</evidence>
<organism evidence="1 2">
    <name type="scientific">Hydnum rufescens UP504</name>
    <dbReference type="NCBI Taxonomy" id="1448309"/>
    <lineage>
        <taxon>Eukaryota</taxon>
        <taxon>Fungi</taxon>
        <taxon>Dikarya</taxon>
        <taxon>Basidiomycota</taxon>
        <taxon>Agaricomycotina</taxon>
        <taxon>Agaricomycetes</taxon>
        <taxon>Cantharellales</taxon>
        <taxon>Hydnaceae</taxon>
        <taxon>Hydnum</taxon>
    </lineage>
</organism>
<evidence type="ECO:0000313" key="1">
    <source>
        <dbReference type="EMBL" id="KAF9503244.1"/>
    </source>
</evidence>
<protein>
    <submittedName>
        <fullName evidence="1">Uncharacterized protein</fullName>
    </submittedName>
</protein>
<dbReference type="OrthoDB" id="5570013at2759"/>